<keyword evidence="2" id="KW-0040">ANK repeat</keyword>
<protein>
    <submittedName>
        <fullName evidence="5">Putative ankyrin repeat protein</fullName>
    </submittedName>
</protein>
<dbReference type="OrthoDB" id="1577640at2759"/>
<dbReference type="GO" id="GO:0003824">
    <property type="term" value="F:catalytic activity"/>
    <property type="evidence" value="ECO:0007669"/>
    <property type="project" value="InterPro"/>
</dbReference>
<evidence type="ECO:0000256" key="3">
    <source>
        <dbReference type="SAM" id="MobiDB-lite"/>
    </source>
</evidence>
<feature type="repeat" description="ANK" evidence="2">
    <location>
        <begin position="611"/>
        <end position="643"/>
    </location>
</feature>
<gene>
    <name evidence="5" type="ORF">UCREL1_8003</name>
</gene>
<dbReference type="PROSITE" id="PS50297">
    <property type="entry name" value="ANK_REP_REGION"/>
    <property type="match status" value="2"/>
</dbReference>
<dbReference type="GO" id="GO:0009116">
    <property type="term" value="P:nucleoside metabolic process"/>
    <property type="evidence" value="ECO:0007669"/>
    <property type="project" value="InterPro"/>
</dbReference>
<dbReference type="STRING" id="1287681.M7SFH2"/>
<dbReference type="InterPro" id="IPR027417">
    <property type="entry name" value="P-loop_NTPase"/>
</dbReference>
<reference evidence="6" key="1">
    <citation type="journal article" date="2013" name="Genome Announc.">
        <title>Draft genome sequence of the grapevine dieback fungus Eutypa lata UCR-EL1.</title>
        <authorList>
            <person name="Blanco-Ulate B."/>
            <person name="Rolshausen P.E."/>
            <person name="Cantu D."/>
        </authorList>
    </citation>
    <scope>NUCLEOTIDE SEQUENCE [LARGE SCALE GENOMIC DNA]</scope>
    <source>
        <strain evidence="6">UCR-EL1</strain>
    </source>
</reference>
<feature type="repeat" description="ANK" evidence="2">
    <location>
        <begin position="578"/>
        <end position="610"/>
    </location>
</feature>
<sequence>MSDPNEYTVGWICAVATEYVAAQEFLDEEHPKLASQDANDNNIYTLGSIGQHKIVIACLPHWNYGLVSAAHVARDMLRTFTNVRFGLMVGIGGGAPTTRDIRLGDIVVSSVDYDNGAVFQYDFGQTVQKKTFKTTGYQDTPPVLLQAAVQELKVKYRRHGNQIDKAIAAVLDRNPRLQEEYRRPNPATDRLYRSNFVHVGTSNESWNQLIQNAVLRDRLAKQKGVLCFEMEAAGLMNYFKCLVIRGICDYSDSHKNEHWQGKVDAEKKIIELSSEIRKTVQGIENEVKTIQVDARFDKVMNWLSPPDPSTNFNIARELRHQRSGQWLLDSDTYSAWKAEPNSFLWLNGIAGCGKTILSSIVVADLEQANDLTLLYFYFDFSNVDKQLFEKAVRSFINQLYHKKGDCRTELDSLYDSCLKGRQQPSNERLRMLLQNLIQKAGEVWIVLDALDEHEEQSRAKGLLPWIKDLRDCTSNTHILVTSRPEADIKHAVKEWACEKQVITLKSDAFLTYSERPLRIEEVVDALAVNIAMLLNSADVNAEGGWYGNSLQAASFKGHEKIVEMLLGEGADVNAQGGQFGNALHAASYIGDEKIVEMLLGKGANVNAQGGRYGSALLAAVYIGHDKIVKLLLAKGADVNAKDKDGKDALQIASYRGHEKIIVLLTNLYPSDRLMALAESVESTDSTDGNGDVGNTGKRKAEVTARGSSKRRMPTGSPRREDTSEQS</sequence>
<evidence type="ECO:0000313" key="6">
    <source>
        <dbReference type="Proteomes" id="UP000012174"/>
    </source>
</evidence>
<dbReference type="Pfam" id="PF00023">
    <property type="entry name" value="Ank"/>
    <property type="match status" value="1"/>
</dbReference>
<dbReference type="SMART" id="SM00248">
    <property type="entry name" value="ANK"/>
    <property type="match status" value="4"/>
</dbReference>
<dbReference type="PROSITE" id="PS50837">
    <property type="entry name" value="NACHT"/>
    <property type="match status" value="1"/>
</dbReference>
<dbReference type="InterPro" id="IPR007111">
    <property type="entry name" value="NACHT_NTPase"/>
</dbReference>
<dbReference type="InterPro" id="IPR056884">
    <property type="entry name" value="NPHP3-like_N"/>
</dbReference>
<evidence type="ECO:0000313" key="5">
    <source>
        <dbReference type="EMBL" id="EMR65014.1"/>
    </source>
</evidence>
<proteinExistence type="predicted"/>
<dbReference type="InterPro" id="IPR036770">
    <property type="entry name" value="Ankyrin_rpt-contain_sf"/>
</dbReference>
<dbReference type="Gene3D" id="3.40.50.300">
    <property type="entry name" value="P-loop containing nucleotide triphosphate hydrolases"/>
    <property type="match status" value="1"/>
</dbReference>
<dbReference type="SUPFAM" id="SSF48403">
    <property type="entry name" value="Ankyrin repeat"/>
    <property type="match status" value="1"/>
</dbReference>
<dbReference type="InterPro" id="IPR002110">
    <property type="entry name" value="Ankyrin_rpt"/>
</dbReference>
<dbReference type="Pfam" id="PF12796">
    <property type="entry name" value="Ank_2"/>
    <property type="match status" value="1"/>
</dbReference>
<dbReference type="PANTHER" id="PTHR46082">
    <property type="entry name" value="ATP/GTP-BINDING PROTEIN-RELATED"/>
    <property type="match status" value="1"/>
</dbReference>
<dbReference type="PANTHER" id="PTHR46082:SF11">
    <property type="entry name" value="AAA+ ATPASE DOMAIN-CONTAINING PROTEIN-RELATED"/>
    <property type="match status" value="1"/>
</dbReference>
<dbReference type="OMA" id="NTHENDR"/>
<dbReference type="HOGENOM" id="CLU_000288_34_2_1"/>
<dbReference type="Gene3D" id="1.25.40.20">
    <property type="entry name" value="Ankyrin repeat-containing domain"/>
    <property type="match status" value="1"/>
</dbReference>
<dbReference type="Pfam" id="PF24883">
    <property type="entry name" value="NPHP3_N"/>
    <property type="match status" value="1"/>
</dbReference>
<dbReference type="PROSITE" id="PS50088">
    <property type="entry name" value="ANK_REPEAT"/>
    <property type="match status" value="3"/>
</dbReference>
<dbReference type="KEGG" id="ela:UCREL1_8003"/>
<dbReference type="EMBL" id="KB706951">
    <property type="protein sequence ID" value="EMR65014.1"/>
    <property type="molecule type" value="Genomic_DNA"/>
</dbReference>
<feature type="compositionally biased region" description="Basic and acidic residues" evidence="3">
    <location>
        <begin position="717"/>
        <end position="726"/>
    </location>
</feature>
<dbReference type="InterPro" id="IPR053137">
    <property type="entry name" value="NLR-like"/>
</dbReference>
<feature type="region of interest" description="Disordered" evidence="3">
    <location>
        <begin position="679"/>
        <end position="726"/>
    </location>
</feature>
<dbReference type="InterPro" id="IPR035994">
    <property type="entry name" value="Nucleoside_phosphorylase_sf"/>
</dbReference>
<evidence type="ECO:0000256" key="2">
    <source>
        <dbReference type="PROSITE-ProRule" id="PRU00023"/>
    </source>
</evidence>
<evidence type="ECO:0000256" key="1">
    <source>
        <dbReference type="ARBA" id="ARBA00022737"/>
    </source>
</evidence>
<dbReference type="eggNOG" id="KOG4177">
    <property type="taxonomic scope" value="Eukaryota"/>
</dbReference>
<keyword evidence="1" id="KW-0677">Repeat</keyword>
<keyword evidence="6" id="KW-1185">Reference proteome</keyword>
<dbReference type="SUPFAM" id="SSF52540">
    <property type="entry name" value="P-loop containing nucleoside triphosphate hydrolases"/>
    <property type="match status" value="1"/>
</dbReference>
<evidence type="ECO:0000259" key="4">
    <source>
        <dbReference type="PROSITE" id="PS50837"/>
    </source>
</evidence>
<dbReference type="Gene3D" id="3.40.50.1580">
    <property type="entry name" value="Nucleoside phosphorylase domain"/>
    <property type="match status" value="1"/>
</dbReference>
<accession>M7SFH2</accession>
<feature type="domain" description="NACHT" evidence="4">
    <location>
        <begin position="342"/>
        <end position="486"/>
    </location>
</feature>
<feature type="repeat" description="ANK" evidence="2">
    <location>
        <begin position="550"/>
        <end position="577"/>
    </location>
</feature>
<dbReference type="Proteomes" id="UP000012174">
    <property type="component" value="Unassembled WGS sequence"/>
</dbReference>
<dbReference type="AlphaFoldDB" id="M7SFH2"/>
<dbReference type="SUPFAM" id="SSF53167">
    <property type="entry name" value="Purine and uridine phosphorylases"/>
    <property type="match status" value="1"/>
</dbReference>
<organism evidence="5 6">
    <name type="scientific">Eutypa lata (strain UCR-EL1)</name>
    <name type="common">Grapevine dieback disease fungus</name>
    <name type="synonym">Eutypa armeniacae</name>
    <dbReference type="NCBI Taxonomy" id="1287681"/>
    <lineage>
        <taxon>Eukaryota</taxon>
        <taxon>Fungi</taxon>
        <taxon>Dikarya</taxon>
        <taxon>Ascomycota</taxon>
        <taxon>Pezizomycotina</taxon>
        <taxon>Sordariomycetes</taxon>
        <taxon>Xylariomycetidae</taxon>
        <taxon>Xylariales</taxon>
        <taxon>Diatrypaceae</taxon>
        <taxon>Eutypa</taxon>
    </lineage>
</organism>
<name>M7SFH2_EUTLA</name>